<accession>A0A7D9HFL5</accession>
<dbReference type="Proteomes" id="UP001152795">
    <property type="component" value="Unassembled WGS sequence"/>
</dbReference>
<dbReference type="EMBL" id="CACRXK020000657">
    <property type="protein sequence ID" value="CAB3983792.1"/>
    <property type="molecule type" value="Genomic_DNA"/>
</dbReference>
<dbReference type="SUPFAM" id="SSF53098">
    <property type="entry name" value="Ribonuclease H-like"/>
    <property type="match status" value="1"/>
</dbReference>
<evidence type="ECO:0000313" key="1">
    <source>
        <dbReference type="EMBL" id="CAB3983792.1"/>
    </source>
</evidence>
<proteinExistence type="predicted"/>
<dbReference type="InterPro" id="IPR036397">
    <property type="entry name" value="RNaseH_sf"/>
</dbReference>
<dbReference type="AlphaFoldDB" id="A0A7D9HFL5"/>
<dbReference type="GO" id="GO:0003676">
    <property type="term" value="F:nucleic acid binding"/>
    <property type="evidence" value="ECO:0007669"/>
    <property type="project" value="InterPro"/>
</dbReference>
<comment type="caution">
    <text evidence="1">The sequence shown here is derived from an EMBL/GenBank/DDBJ whole genome shotgun (WGS) entry which is preliminary data.</text>
</comment>
<dbReference type="OrthoDB" id="2686689at2759"/>
<evidence type="ECO:0000313" key="2">
    <source>
        <dbReference type="Proteomes" id="UP001152795"/>
    </source>
</evidence>
<dbReference type="Pfam" id="PF24764">
    <property type="entry name" value="rva_4"/>
    <property type="match status" value="1"/>
</dbReference>
<name>A0A7D9HFL5_PARCT</name>
<dbReference type="GO" id="GO:0015074">
    <property type="term" value="P:DNA integration"/>
    <property type="evidence" value="ECO:0007669"/>
    <property type="project" value="InterPro"/>
</dbReference>
<dbReference type="InterPro" id="IPR012337">
    <property type="entry name" value="RNaseH-like_sf"/>
</dbReference>
<dbReference type="InterPro" id="IPR001584">
    <property type="entry name" value="Integrase_cat-core"/>
</dbReference>
<sequence length="503" mass="57913">MAESLRVDENHSQTRIELTNVLHSVLRQLQSENIDENVIDSIQYRLDWIYSTVVRYVDSDIVDGRVVNCIRMAKECLQQNLGSNTSQALAVESFFWRAGQTTTSNTIRTAGIFIGKKFNIDEIAKLFSTSKRTVERRMRDIGLSASSVYTYLSDQQLDALITDIQRDFPNVGCKRVTGLLRVRGVYMQQARIRQSMRRVDPEGILLRALEMSIIRRRRYNVAGPLSSWHIDGNHKLIRMCFIIINITIFWRFVIHGGIDGFSRMVVFLACSTNNRASTVLQCFKSAVDKFGLPSRVRSDKGGENTEVAWYMLSHPLRGPDRGSHIAGKSVHNQRIERLWRDVFTGCTYLFYNLFYHMEDEDILNPSNEQHLAALHYVFLPIINRHLMLFTEGHNRGPISTEQNQSPEQMWFRGMLSNPSRRIAEEFSDQNFSDYGVDWDSPCPSAEATDEIVVVVPETELPINETEAEELRRLIDPLRDSLYHGVDIYIEVISFLDECLQNNL</sequence>
<dbReference type="PROSITE" id="PS50994">
    <property type="entry name" value="INTEGRASE"/>
    <property type="match status" value="1"/>
</dbReference>
<organism evidence="1 2">
    <name type="scientific">Paramuricea clavata</name>
    <name type="common">Red gorgonian</name>
    <name type="synonym">Violescent sea-whip</name>
    <dbReference type="NCBI Taxonomy" id="317549"/>
    <lineage>
        <taxon>Eukaryota</taxon>
        <taxon>Metazoa</taxon>
        <taxon>Cnidaria</taxon>
        <taxon>Anthozoa</taxon>
        <taxon>Octocorallia</taxon>
        <taxon>Malacalcyonacea</taxon>
        <taxon>Plexauridae</taxon>
        <taxon>Paramuricea</taxon>
    </lineage>
</organism>
<keyword evidence="2" id="KW-1185">Reference proteome</keyword>
<reference evidence="1" key="1">
    <citation type="submission" date="2020-04" db="EMBL/GenBank/DDBJ databases">
        <authorList>
            <person name="Alioto T."/>
            <person name="Alioto T."/>
            <person name="Gomez Garrido J."/>
        </authorList>
    </citation>
    <scope>NUCLEOTIDE SEQUENCE</scope>
    <source>
        <strain evidence="1">A484AB</strain>
    </source>
</reference>
<gene>
    <name evidence="1" type="ORF">PACLA_8A084376</name>
</gene>
<dbReference type="InterPro" id="IPR058913">
    <property type="entry name" value="Integrase_dom_put"/>
</dbReference>
<dbReference type="PANTHER" id="PTHR46791:SF5">
    <property type="entry name" value="CLR5 DOMAIN-CONTAINING PROTEIN-RELATED"/>
    <property type="match status" value="1"/>
</dbReference>
<dbReference type="PANTHER" id="PTHR46791">
    <property type="entry name" value="EXPRESSED PROTEIN"/>
    <property type="match status" value="1"/>
</dbReference>
<dbReference type="Gene3D" id="3.30.420.10">
    <property type="entry name" value="Ribonuclease H-like superfamily/Ribonuclease H"/>
    <property type="match status" value="1"/>
</dbReference>
<protein>
    <submittedName>
        <fullName evidence="1">PREDICTED: uncharacterized protein LOC107346750</fullName>
    </submittedName>
</protein>